<dbReference type="InterPro" id="IPR011989">
    <property type="entry name" value="ARM-like"/>
</dbReference>
<dbReference type="InterPro" id="IPR035985">
    <property type="entry name" value="Ubiquitin-activating_enz"/>
</dbReference>
<dbReference type="FunFam" id="3.40.50.720:FF:000187">
    <property type="entry name" value="NEDD8-activating enzyme E1 regulatory subunit"/>
    <property type="match status" value="1"/>
</dbReference>
<dbReference type="Proteomes" id="UP000664991">
    <property type="component" value="Chromosome 14"/>
</dbReference>
<dbReference type="SUPFAM" id="SSF48371">
    <property type="entry name" value="ARM repeat"/>
    <property type="match status" value="1"/>
</dbReference>
<dbReference type="InterPro" id="IPR016024">
    <property type="entry name" value="ARM-type_fold"/>
</dbReference>
<reference evidence="2 3" key="1">
    <citation type="submission" date="2020-12" db="EMBL/GenBank/DDBJ databases">
        <title>De novo assembly of Tibetan sheep genome.</title>
        <authorList>
            <person name="Li X."/>
        </authorList>
    </citation>
    <scope>NUCLEOTIDE SEQUENCE [LARGE SCALE GENOMIC DNA]</scope>
    <source>
        <tissue evidence="2">Heart</tissue>
    </source>
</reference>
<organism evidence="2 3">
    <name type="scientific">Ovis aries</name>
    <name type="common">Sheep</name>
    <dbReference type="NCBI Taxonomy" id="9940"/>
    <lineage>
        <taxon>Eukaryota</taxon>
        <taxon>Metazoa</taxon>
        <taxon>Chordata</taxon>
        <taxon>Craniata</taxon>
        <taxon>Vertebrata</taxon>
        <taxon>Euteleostomi</taxon>
        <taxon>Mammalia</taxon>
        <taxon>Eutheria</taxon>
        <taxon>Laurasiatheria</taxon>
        <taxon>Artiodactyla</taxon>
        <taxon>Ruminantia</taxon>
        <taxon>Pecora</taxon>
        <taxon>Bovidae</taxon>
        <taxon>Caprinae</taxon>
        <taxon>Ovis</taxon>
    </lineage>
</organism>
<protein>
    <recommendedName>
        <fullName evidence="1">THIF-type NAD/FAD binding fold domain-containing protein</fullName>
    </recommendedName>
</protein>
<proteinExistence type="predicted"/>
<dbReference type="GO" id="GO:0070197">
    <property type="term" value="P:meiotic attachment of telomere to nuclear envelope"/>
    <property type="evidence" value="ECO:0007669"/>
    <property type="project" value="InterPro"/>
</dbReference>
<dbReference type="PANTHER" id="PTHR14014">
    <property type="entry name" value="TELOMERE REPEATS-BINDING BOUQUET FORMATION PROTEIN 1"/>
    <property type="match status" value="1"/>
</dbReference>
<dbReference type="InterPro" id="IPR000594">
    <property type="entry name" value="ThiF_NAD_FAD-bd"/>
</dbReference>
<gene>
    <name evidence="2" type="ORF">JEQ12_005049</name>
</gene>
<dbReference type="GO" id="GO:0007129">
    <property type="term" value="P:homologous chromosome pairing at meiosis"/>
    <property type="evidence" value="ECO:0007669"/>
    <property type="project" value="TreeGrafter"/>
</dbReference>
<feature type="domain" description="THIF-type NAD/FAD binding fold" evidence="1">
    <location>
        <begin position="13"/>
        <end position="174"/>
    </location>
</feature>
<evidence type="ECO:0000313" key="3">
    <source>
        <dbReference type="Proteomes" id="UP000664991"/>
    </source>
</evidence>
<evidence type="ECO:0000259" key="1">
    <source>
        <dbReference type="Pfam" id="PF00899"/>
    </source>
</evidence>
<dbReference type="CDD" id="cd01493">
    <property type="entry name" value="APPBP1_RUB"/>
    <property type="match status" value="1"/>
</dbReference>
<dbReference type="Pfam" id="PF00899">
    <property type="entry name" value="ThiF"/>
    <property type="match status" value="1"/>
</dbReference>
<dbReference type="GO" id="GO:0008641">
    <property type="term" value="F:ubiquitin-like modifier activating enzyme activity"/>
    <property type="evidence" value="ECO:0007669"/>
    <property type="project" value="InterPro"/>
</dbReference>
<dbReference type="EMBL" id="JAEMGP010000014">
    <property type="protein sequence ID" value="KAG5200515.1"/>
    <property type="molecule type" value="Genomic_DNA"/>
</dbReference>
<evidence type="ECO:0000313" key="2">
    <source>
        <dbReference type="EMBL" id="KAG5200515.1"/>
    </source>
</evidence>
<dbReference type="Gene3D" id="3.40.50.720">
    <property type="entry name" value="NAD(P)-binding Rossmann-like Domain"/>
    <property type="match status" value="2"/>
</dbReference>
<dbReference type="AlphaFoldDB" id="A0A836CWU3"/>
<name>A0A836CWU3_SHEEP</name>
<comment type="caution">
    <text evidence="2">The sequence shown here is derived from an EMBL/GenBank/DDBJ whole genome shotgun (WGS) entry which is preliminary data.</text>
</comment>
<accession>A0A836CWU3</accession>
<dbReference type="Gene3D" id="1.25.10.10">
    <property type="entry name" value="Leucine-rich Repeat Variant"/>
    <property type="match status" value="1"/>
</dbReference>
<dbReference type="SUPFAM" id="SSF69572">
    <property type="entry name" value="Activating enzymes of the ubiquitin-like proteins"/>
    <property type="match status" value="1"/>
</dbReference>
<sequence>MAQPGKLLKEQKYDRQLRLWGDHGQEALESAHVCLINATATGTEILKNLVLPGIGSFTIIDGNQVSGEDAGNNFFLQRSSIGKNRAQAAMEFLQELNNDVSGSFVEESPENLLDNDPSFFCRFTIVVATQLSESTLLRLADVLWNSQIPLLICRTYGLVGYMRIIIKEHPVIESHPDNALEDLRLDKPFPELREHFQSYDLDHMEKKDHSHTPWIVIVAKYLAQWYSETNGRIPKTYKEKEDFRDLIRQGILKNENGAPEDEENFEEAIKNVNTALNTTQIPSSIEDIFNDDRCINITKQTPTFWILARALKEFVAKEGQGNLPVRGTIPDMIADSGKYIKLQNVYREKAKKDAAAVGNHVAKLLQSIGQAPESISEKELKLLCSNSAFLRVVRCRSLAEEYSLDTVNKDEIISSMDNPDNEIVLYLMLRAVDRFHKQHGRYPGVSNYQVEEDIGKLKSCLTSFLQEYGLSVMVKDDYVHEFCRYGAAEPHTIAAFLGEVKTDLNLLLECLKYQMDNAFSQKEALVTIHSICQQNSNAGLYFREIGGLMFVKNLAKSSEHSMVKEAALYTLGAVAEQNVYCQQTLCTSELFEDLIWFLSNSDSNTNLKRMSVYVILVLVSNNRTGQTLVRETGCISVLSQLFKTVLSKYELNLSDESASQSYQLWSSVCSTLCVCVNNPQNDENQMVCSSLFTHANDWLINCMKAEIIRPICSFIGLTLANNTYVQKYFISVGGLDVLSQVLVQLESDSHKTPFSAKLAVVVTKTVDACIADNPTFGVVLSKYHIVSKLLALLLLDSLDSGEKFSVILTLGHCTEDCEENQYDFFKNNGLPLMIQALTESQSEELNKAATFVLHNCKKISEKLSLSLGEYSFDKNEEHLKDINMKEKNLEDYWKKAKEILHRIEELETKGNEENIQGENYKNNISSVNVNIQDTLKHFHADSGGGVPKAEDKDKSQARKLHASKSHKVMSKACTNDDQVKMELRSANPVNACYRESGQNKTLCTANSSCKQNLCEETTSEKKNFVSQSRDHIFKHPTPIAKNTKQQLPVTDPFTLCSDIINKEVISFLETDSCSKMLRYRCSGCIAVGKSLNSRNFSKLLHCCPYQCDRHKAIVEAEDRYKSELRKSLICNKIMEPFGKTVAVRQQGRKAVDLAHKYHKLTKCPKYVAP</sequence>
<dbReference type="InterPro" id="IPR042359">
    <property type="entry name" value="TERB1"/>
</dbReference>
<dbReference type="PANTHER" id="PTHR14014:SF0">
    <property type="entry name" value="TELOMERE REPEATS-BINDING BOUQUET FORMATION PROTEIN 1"/>
    <property type="match status" value="1"/>
</dbReference>